<evidence type="ECO:0000313" key="2">
    <source>
        <dbReference type="EMBL" id="CAI8933951.1"/>
    </source>
</evidence>
<gene>
    <name evidence="2" type="ORF">MSZNOR_4101</name>
</gene>
<feature type="region of interest" description="Disordered" evidence="1">
    <location>
        <begin position="121"/>
        <end position="142"/>
    </location>
</feature>
<protein>
    <submittedName>
        <fullName evidence="2">Uncharacterized protein</fullName>
    </submittedName>
</protein>
<keyword evidence="3" id="KW-1185">Reference proteome</keyword>
<name>A0ABN8X809_9GAMM</name>
<reference evidence="2 3" key="1">
    <citation type="submission" date="2023-03" db="EMBL/GenBank/DDBJ databases">
        <authorList>
            <person name="Pearce D."/>
        </authorList>
    </citation>
    <scope>NUCLEOTIDE SEQUENCE [LARGE SCALE GENOMIC DNA]</scope>
    <source>
        <strain evidence="2">Msz</strain>
    </source>
</reference>
<evidence type="ECO:0000313" key="3">
    <source>
        <dbReference type="Proteomes" id="UP001162030"/>
    </source>
</evidence>
<accession>A0ABN8X809</accession>
<evidence type="ECO:0000256" key="1">
    <source>
        <dbReference type="SAM" id="MobiDB-lite"/>
    </source>
</evidence>
<sequence length="157" mass="17842">MTGKTLARLLAGTRPDSKAQAKRHFLNKLTKMDRCLIIVKRRSRTRGYGRRVYRKDRTFLSRGDSRVFDCEELALKAIRDGKVQKANEILLRYEGPERRVRHAQAAFARLRRCGRGFGRRRGTITIDPSTSRSEKPGCTSRGRDSIVALSLAPVQAV</sequence>
<proteinExistence type="predicted"/>
<dbReference type="EMBL" id="OX458333">
    <property type="protein sequence ID" value="CAI8933951.1"/>
    <property type="molecule type" value="Genomic_DNA"/>
</dbReference>
<dbReference type="Proteomes" id="UP001162030">
    <property type="component" value="Chromosome"/>
</dbReference>
<organism evidence="2 3">
    <name type="scientific">Methylocaldum szegediense</name>
    <dbReference type="NCBI Taxonomy" id="73780"/>
    <lineage>
        <taxon>Bacteria</taxon>
        <taxon>Pseudomonadati</taxon>
        <taxon>Pseudomonadota</taxon>
        <taxon>Gammaproteobacteria</taxon>
        <taxon>Methylococcales</taxon>
        <taxon>Methylococcaceae</taxon>
        <taxon>Methylocaldum</taxon>
    </lineage>
</organism>